<gene>
    <name evidence="2" type="ORF">SAMN05443667_101649</name>
</gene>
<sequence>MKRYILILALFSLVSCLKKDKTAVDSIITDATIYTVNNSFDRSTAMAVKDGKIVAIGTNDEIRNKFKSNTTINAKGKFIYPGLIDAHCHFYGYGLSLQEVDLRGTKSMSEVISRIQAFQKKKNLNFIVGNGWDQNDWEVKEFPSKAILDKYFPNIPVVLNRVDGHAIVVNSKVLALANITKDTKTIGGQIEIVDGEPTGILIDNPMELVFNIIPKPSRKTQITALLDAEKIMFEYGLTTVNDAGLDPQVIDLIDSLQKAKAMKLNVYAMITVNQKNMDLYLKKGIYKTDNLDVRSFKMYGDGALGSRGACMHKPYSDSPEQFGALITPIPDMKVIANRIAASAFQLNTHAIGDSANTVILKVYKAALEGKKDRRWKIEHAQVVQEADFDYFKLGIIPSVQPTHATSDMYWAGQRLGKERLKNAYAYKKLLQKAGVIALGTDFPVEEVNPMLTFHAAVARKDSRGYPRDGFQMENALTREETIKGMTIWAAYSNFEEKEKGSLEVGKWADFVMYDKDIMKIETSEILGMKPSNTYLKGMKVK</sequence>
<organism evidence="2 3">
    <name type="scientific">Flavobacterium gillisiae</name>
    <dbReference type="NCBI Taxonomy" id="150146"/>
    <lineage>
        <taxon>Bacteria</taxon>
        <taxon>Pseudomonadati</taxon>
        <taxon>Bacteroidota</taxon>
        <taxon>Flavobacteriia</taxon>
        <taxon>Flavobacteriales</taxon>
        <taxon>Flavobacteriaceae</taxon>
        <taxon>Flavobacterium</taxon>
    </lineage>
</organism>
<name>A0A1H3XSU9_9FLAO</name>
<dbReference type="PANTHER" id="PTHR22642">
    <property type="entry name" value="IMIDAZOLONEPROPIONASE"/>
    <property type="match status" value="1"/>
</dbReference>
<evidence type="ECO:0000313" key="2">
    <source>
        <dbReference type="EMBL" id="SEA02456.1"/>
    </source>
</evidence>
<dbReference type="Gene3D" id="2.30.40.10">
    <property type="entry name" value="Urease, subunit C, domain 1"/>
    <property type="match status" value="1"/>
</dbReference>
<evidence type="ECO:0000259" key="1">
    <source>
        <dbReference type="Pfam" id="PF07969"/>
    </source>
</evidence>
<dbReference type="AlphaFoldDB" id="A0A1H3XSU9"/>
<dbReference type="OrthoDB" id="9767366at2"/>
<proteinExistence type="predicted"/>
<protein>
    <recommendedName>
        <fullName evidence="1">Amidohydrolase 3 domain-containing protein</fullName>
    </recommendedName>
</protein>
<dbReference type="EMBL" id="FNRD01000001">
    <property type="protein sequence ID" value="SEA02456.1"/>
    <property type="molecule type" value="Genomic_DNA"/>
</dbReference>
<dbReference type="InterPro" id="IPR013108">
    <property type="entry name" value="Amidohydro_3"/>
</dbReference>
<dbReference type="RefSeq" id="WP_091084507.1">
    <property type="nucleotide sequence ID" value="NZ_FNRD01000001.1"/>
</dbReference>
<dbReference type="Proteomes" id="UP000198951">
    <property type="component" value="Unassembled WGS sequence"/>
</dbReference>
<dbReference type="GO" id="GO:0016810">
    <property type="term" value="F:hydrolase activity, acting on carbon-nitrogen (but not peptide) bonds"/>
    <property type="evidence" value="ECO:0007669"/>
    <property type="project" value="InterPro"/>
</dbReference>
<dbReference type="SUPFAM" id="SSF51338">
    <property type="entry name" value="Composite domain of metallo-dependent hydrolases"/>
    <property type="match status" value="1"/>
</dbReference>
<dbReference type="PANTHER" id="PTHR22642:SF2">
    <property type="entry name" value="PROTEIN LONG AFTER FAR-RED 3"/>
    <property type="match status" value="1"/>
</dbReference>
<evidence type="ECO:0000313" key="3">
    <source>
        <dbReference type="Proteomes" id="UP000198951"/>
    </source>
</evidence>
<dbReference type="Gene3D" id="3.20.20.140">
    <property type="entry name" value="Metal-dependent hydrolases"/>
    <property type="match status" value="1"/>
</dbReference>
<accession>A0A1H3XSU9</accession>
<dbReference type="InterPro" id="IPR032466">
    <property type="entry name" value="Metal_Hydrolase"/>
</dbReference>
<dbReference type="Pfam" id="PF07969">
    <property type="entry name" value="Amidohydro_3"/>
    <property type="match status" value="1"/>
</dbReference>
<dbReference type="SUPFAM" id="SSF51556">
    <property type="entry name" value="Metallo-dependent hydrolases"/>
    <property type="match status" value="1"/>
</dbReference>
<dbReference type="CDD" id="cd01300">
    <property type="entry name" value="YtcJ_like"/>
    <property type="match status" value="1"/>
</dbReference>
<dbReference type="Gene3D" id="3.10.310.70">
    <property type="match status" value="1"/>
</dbReference>
<reference evidence="3" key="1">
    <citation type="submission" date="2016-10" db="EMBL/GenBank/DDBJ databases">
        <authorList>
            <person name="Varghese N."/>
            <person name="Submissions S."/>
        </authorList>
    </citation>
    <scope>NUCLEOTIDE SEQUENCE [LARGE SCALE GENOMIC DNA]</scope>
    <source>
        <strain evidence="3">DSM 22376</strain>
    </source>
</reference>
<dbReference type="InterPro" id="IPR033932">
    <property type="entry name" value="YtcJ-like"/>
</dbReference>
<keyword evidence="3" id="KW-1185">Reference proteome</keyword>
<feature type="domain" description="Amidohydrolase 3" evidence="1">
    <location>
        <begin position="71"/>
        <end position="537"/>
    </location>
</feature>
<dbReference type="STRING" id="150146.SAMN05443667_101649"/>
<dbReference type="PROSITE" id="PS51257">
    <property type="entry name" value="PROKAR_LIPOPROTEIN"/>
    <property type="match status" value="1"/>
</dbReference>
<dbReference type="InterPro" id="IPR011059">
    <property type="entry name" value="Metal-dep_hydrolase_composite"/>
</dbReference>